<dbReference type="Pfam" id="PF18720">
    <property type="entry name" value="EGF_Tenascin"/>
    <property type="match status" value="2"/>
</dbReference>
<dbReference type="InterPro" id="IPR041161">
    <property type="entry name" value="EGF_Tenascin"/>
</dbReference>
<feature type="disulfide bond" evidence="10">
    <location>
        <begin position="445"/>
        <end position="455"/>
    </location>
</feature>
<dbReference type="GO" id="GO:0030155">
    <property type="term" value="P:regulation of cell adhesion"/>
    <property type="evidence" value="ECO:0007669"/>
    <property type="project" value="TreeGrafter"/>
</dbReference>
<reference evidence="16" key="3">
    <citation type="submission" date="2025-09" db="UniProtKB">
        <authorList>
            <consortium name="Ensembl"/>
        </authorList>
    </citation>
    <scope>IDENTIFICATION</scope>
</reference>
<evidence type="ECO:0000256" key="5">
    <source>
        <dbReference type="ARBA" id="ARBA00022536"/>
    </source>
</evidence>
<dbReference type="Gene3D" id="2.20.25.10">
    <property type="match status" value="1"/>
</dbReference>
<dbReference type="PROSITE" id="PS50853">
    <property type="entry name" value="FN3"/>
    <property type="match status" value="11"/>
</dbReference>
<name>A0A7N6ATT2_ANATE</name>
<dbReference type="PANTHER" id="PTHR46708:SF1">
    <property type="entry name" value="TENASCIN"/>
    <property type="match status" value="1"/>
</dbReference>
<evidence type="ECO:0000256" key="11">
    <source>
        <dbReference type="SAM" id="MobiDB-lite"/>
    </source>
</evidence>
<dbReference type="FunFam" id="2.60.40.10:FF:000099">
    <property type="entry name" value="Fibronectin 1"/>
    <property type="match status" value="2"/>
</dbReference>
<evidence type="ECO:0000256" key="7">
    <source>
        <dbReference type="ARBA" id="ARBA00022737"/>
    </source>
</evidence>
<proteinExistence type="inferred from homology"/>
<reference evidence="16" key="1">
    <citation type="submission" date="2021-04" db="EMBL/GenBank/DDBJ databases">
        <authorList>
            <consortium name="Wellcome Sanger Institute Data Sharing"/>
        </authorList>
    </citation>
    <scope>NUCLEOTIDE SEQUENCE [LARGE SCALE GENOMIC DNA]</scope>
</reference>
<dbReference type="Proteomes" id="UP000265040">
    <property type="component" value="Chromosome 12"/>
</dbReference>
<keyword evidence="3" id="KW-0964">Secreted</keyword>
<feature type="domain" description="Fibronectin type-III" evidence="14">
    <location>
        <begin position="723"/>
        <end position="813"/>
    </location>
</feature>
<feature type="chain" id="PRO_5031007606" description="Zmp:0000000846" evidence="12">
    <location>
        <begin position="22"/>
        <end position="2004"/>
    </location>
</feature>
<evidence type="ECO:0000259" key="13">
    <source>
        <dbReference type="PROSITE" id="PS50026"/>
    </source>
</evidence>
<feature type="domain" description="Fibronectin type-III" evidence="14">
    <location>
        <begin position="1158"/>
        <end position="1250"/>
    </location>
</feature>
<dbReference type="InterPro" id="IPR014716">
    <property type="entry name" value="Fibrinogen_a/b/g_C_1"/>
</dbReference>
<dbReference type="PROSITE" id="PS00022">
    <property type="entry name" value="EGF_1"/>
    <property type="match status" value="5"/>
</dbReference>
<dbReference type="SUPFAM" id="SSF49265">
    <property type="entry name" value="Fibronectin type III"/>
    <property type="match status" value="11"/>
</dbReference>
<dbReference type="PANTHER" id="PTHR46708">
    <property type="entry name" value="TENASCIN"/>
    <property type="match status" value="1"/>
</dbReference>
<evidence type="ECO:0000313" key="17">
    <source>
        <dbReference type="Proteomes" id="UP000265040"/>
    </source>
</evidence>
<dbReference type="GO" id="GO:0031175">
    <property type="term" value="P:neuron projection development"/>
    <property type="evidence" value="ECO:0007669"/>
    <property type="project" value="TreeGrafter"/>
</dbReference>
<dbReference type="InterPro" id="IPR000742">
    <property type="entry name" value="EGF"/>
</dbReference>
<evidence type="ECO:0000256" key="12">
    <source>
        <dbReference type="SAM" id="SignalP"/>
    </source>
</evidence>
<evidence type="ECO:0000256" key="4">
    <source>
        <dbReference type="ARBA" id="ARBA00022530"/>
    </source>
</evidence>
<dbReference type="SMART" id="SM00186">
    <property type="entry name" value="FBG"/>
    <property type="match status" value="1"/>
</dbReference>
<comment type="subcellular location">
    <subcellularLocation>
        <location evidence="1">Secreted</location>
        <location evidence="1">Extracellular space</location>
        <location evidence="1">Extracellular matrix</location>
    </subcellularLocation>
</comment>
<dbReference type="PROSITE" id="PS50026">
    <property type="entry name" value="EGF_3"/>
    <property type="match status" value="1"/>
</dbReference>
<evidence type="ECO:0000256" key="10">
    <source>
        <dbReference type="PROSITE-ProRule" id="PRU00076"/>
    </source>
</evidence>
<sequence length="2004" mass="218510">MGTRGLLGCLLLTALLSLSNAGLVKKILRHRRQTLASPEGHNITLPSPDQPVIFNHVYNINVPASSLCSVDLDAPESTQLYPKDAPVSSGQHITEHTVNRENQIVFTHRINIPRKACGCTEDLPGLKDLMSRLEMLEGEVSALRDQCSVDGGCCSAQVTGRLGTKPYCNGHGNYSAETCGCICEPGWKGPNCTEPECPSNCQDRGRCVDGKCECFKGFAGDDCTVEVCPVDCGANGQCVGGICVCSEGYFGEDCSQTKCLNNCRDRGHCDDGYCVCDEPWTGLDCSELICPKDCFDRGRCVNGTCYCEEGYTGEDCGERTCPNNCQGNGFCVDGQCVCAAGYRGEDCSQLTCLNDCNGRGQCINGQCACDVGFQGDDCSELSCPRNCLHRGRCVNGQCVCEEGFAGEDCSIKTCPSNCYGRGECIGGRCVCHAGFSGEDCGELSCSNNCQNRGRCIGGQCVCDEGFSGEDCSQKACLNDCLARGYCVDGKCQCESGYEGESCAVLSCLNNFFLVNIKRFCVCVLFRTTPTATFLLFFNIFPVSPPKDLTVGEVTADTVDLSWNNEMLVTEYLVTYVPTSPGGLLQDFTVPGDKTSATVKELEPGIEYMINVYAVLSNKRSIPVSARVATDLPQPEGLRFKSVRETSVEVVWDQLDISFDGWEIYFRNTKEENGKIVSTLPPSQNQFLQSGLGPGQEYEVSINIIKNKTRGPSTSKTVTTKTAGPRQVEVKDVTDSSALVSWSQPVVPMDRVTLYYRPTSDPSDETSAEIPPPDKQYSIDGLRPDTQYTVSLISRSGDLSSDPVTTTFTTALDAPKNLQAVTQTDNSITLEWTNSEADVSSYRVKYTPISGASHGEEVFPRGPGDTSKATITGLKSGTEYGIGVTAVKNESESLPATTNAATDIDPPRGFEEVESTETSLTLRWQKPQAKVSGYRLVYVSKDVQMEEVEIPASATSFVLSDLTPGMSYTLTLTAERGHKRSTPATLTASTGGELEDELGTLAISGVTSDGFDLSWTLQAQSVFDSLAVEYKDTRLQDVREVQLPGGASGSRIGGLKASTEYQVKLYGITNRQRSALLEAVAVTGISFSFRLTNHRHFCFLNAPSGANQAHVTTLPGNVRRAELEGLLPSTHYDITLQGLVQGKRSLPLKVFAATEELKPMVNLTISDITWDGFTVSWSPSSGDFDSFVIEVTNLENLAESQKLSLSGDALSLGITGLNPNTSYLIGLYGMYQGSFLELAYSEPVVGKLYISNITSESFSILWNGTEGDFDGFILEIIDSNWLMEPKEYNISNNVKSHDVTGLRPSTDYVAYLYGTYKGSRTSAVSIVASTEDVPQLGPIAASSVSPHNLSLSWSTVSGHFDAFVIRVSDSEQQSDTLEFTLPGDVRNITVSNLMDATGYDIELYGISHGRHTPSVLVHTVTEAEPEVEHLFISDVTADGFRLSWTANEDMFDRFVIKLRDSKRLAHPQEFSVRGDERTKVLTGLMSGTEYEIELYGVTLDQRSQPITAVAQTGLSTPRGLHFSDVTDSSAVVHWSMPRSPVDHYRITYMPFEGGSPMAVTVDGNVFEALLPSMVPGKTYRVTVSAVKGLEESDPSTDTVTTALDRPQGLTVINVTDTSALLLWQPSVATVDGYVITYSADSVSPVVEHVSGNTVEFEMGTLVPGTPYTVGVHAMKEAQKSDSAVTEFTTDVDPPRDLMATNIQTDSATLTWKPPVAAVTGYTLTFSSADGTIREVVLSPTASSYSMAQLTGSTEYNVRLQAIAGAKRSRHVTTIFTTIGQLYRSPKDCGQILLNGETTSGLYTIYVGGEETQPIQVYCDMTTDGGGWMVFLRRQNGKLDFFRNWKNYTAGFGNMNDEFWLGLANLHKITSSGHYELRVDMRDSGESAYAQYDKFTIAEPRTRYKIYIGTYSGTAGDSMTYHQGRPFSTYDNDNDIAVTNCALSYKGAFWYKNCHRVNLMGKYGDNSHSKGINWFHWKGHEHSIKFAEMKIRPVNFRNFENRKKRS</sequence>
<dbReference type="SUPFAM" id="SSF56496">
    <property type="entry name" value="Fibrinogen C-terminal domain-like"/>
    <property type="match status" value="1"/>
</dbReference>
<dbReference type="SMART" id="SM00181">
    <property type="entry name" value="EGF"/>
    <property type="match status" value="10"/>
</dbReference>
<evidence type="ECO:0000256" key="2">
    <source>
        <dbReference type="ARBA" id="ARBA00008673"/>
    </source>
</evidence>
<dbReference type="Pfam" id="PF00041">
    <property type="entry name" value="fn3"/>
    <property type="match status" value="12"/>
</dbReference>
<organism evidence="16 17">
    <name type="scientific">Anabas testudineus</name>
    <name type="common">Climbing perch</name>
    <name type="synonym">Anthias testudineus</name>
    <dbReference type="NCBI Taxonomy" id="64144"/>
    <lineage>
        <taxon>Eukaryota</taxon>
        <taxon>Metazoa</taxon>
        <taxon>Chordata</taxon>
        <taxon>Craniata</taxon>
        <taxon>Vertebrata</taxon>
        <taxon>Euteleostomi</taxon>
        <taxon>Actinopterygii</taxon>
        <taxon>Neopterygii</taxon>
        <taxon>Teleostei</taxon>
        <taxon>Neoteleostei</taxon>
        <taxon>Acanthomorphata</taxon>
        <taxon>Anabantaria</taxon>
        <taxon>Anabantiformes</taxon>
        <taxon>Anabantoidei</taxon>
        <taxon>Anabantidae</taxon>
        <taxon>Anabas</taxon>
    </lineage>
</organism>
<comment type="similarity">
    <text evidence="2">Belongs to the tenascin family.</text>
</comment>
<comment type="caution">
    <text evidence="10">Lacks conserved residue(s) required for the propagation of feature annotation.</text>
</comment>
<gene>
    <name evidence="16" type="primary">TNC</name>
</gene>
<protein>
    <recommendedName>
        <fullName evidence="18">Zmp:0000000846</fullName>
    </recommendedName>
</protein>
<dbReference type="GO" id="GO:0005615">
    <property type="term" value="C:extracellular space"/>
    <property type="evidence" value="ECO:0007669"/>
    <property type="project" value="TreeGrafter"/>
</dbReference>
<feature type="domain" description="Fibronectin type-III" evidence="14">
    <location>
        <begin position="996"/>
        <end position="1087"/>
    </location>
</feature>
<evidence type="ECO:0000259" key="15">
    <source>
        <dbReference type="PROSITE" id="PS51406"/>
    </source>
</evidence>
<evidence type="ECO:0000313" key="16">
    <source>
        <dbReference type="Ensembl" id="ENSATEP00000051106.1"/>
    </source>
</evidence>
<dbReference type="Gene3D" id="2.60.40.10">
    <property type="entry name" value="Immunoglobulins"/>
    <property type="match status" value="14"/>
</dbReference>
<feature type="domain" description="Fibronectin type-III" evidence="14">
    <location>
        <begin position="1515"/>
        <end position="1604"/>
    </location>
</feature>
<keyword evidence="9" id="KW-0325">Glycoprotein</keyword>
<evidence type="ECO:0000256" key="3">
    <source>
        <dbReference type="ARBA" id="ARBA00022525"/>
    </source>
</evidence>
<dbReference type="PROSITE" id="PS51406">
    <property type="entry name" value="FIBRINOGEN_C_2"/>
    <property type="match status" value="1"/>
</dbReference>
<feature type="domain" description="Fibronectin type-III" evidence="14">
    <location>
        <begin position="544"/>
        <end position="634"/>
    </location>
</feature>
<dbReference type="FunFam" id="3.90.215.10:FF:000001">
    <property type="entry name" value="Tenascin isoform 1"/>
    <property type="match status" value="1"/>
</dbReference>
<dbReference type="PROSITE" id="PS01186">
    <property type="entry name" value="EGF_2"/>
    <property type="match status" value="5"/>
</dbReference>
<feature type="domain" description="EGF-like" evidence="13">
    <location>
        <begin position="441"/>
        <end position="472"/>
    </location>
</feature>
<dbReference type="InterPro" id="IPR050991">
    <property type="entry name" value="ECM_Regulatory_Proteins"/>
</dbReference>
<dbReference type="InterPro" id="IPR036116">
    <property type="entry name" value="FN3_sf"/>
</dbReference>
<dbReference type="InterPro" id="IPR036056">
    <property type="entry name" value="Fibrinogen-like_C"/>
</dbReference>
<feature type="domain" description="Fibronectin type-III" evidence="14">
    <location>
        <begin position="1333"/>
        <end position="1425"/>
    </location>
</feature>
<dbReference type="Pfam" id="PF00147">
    <property type="entry name" value="Fibrinogen_C"/>
    <property type="match status" value="1"/>
</dbReference>
<dbReference type="Gene3D" id="2.10.25.10">
    <property type="entry name" value="Laminin"/>
    <property type="match status" value="10"/>
</dbReference>
<keyword evidence="6 12" id="KW-0732">Signal</keyword>
<evidence type="ECO:0000256" key="6">
    <source>
        <dbReference type="ARBA" id="ARBA00022729"/>
    </source>
</evidence>
<dbReference type="CDD" id="cd00087">
    <property type="entry name" value="FReD"/>
    <property type="match status" value="1"/>
</dbReference>
<feature type="domain" description="Fibronectin type-III" evidence="14">
    <location>
        <begin position="814"/>
        <end position="900"/>
    </location>
</feature>
<dbReference type="Pfam" id="PF23106">
    <property type="entry name" value="EGF_Teneurin"/>
    <property type="match status" value="1"/>
</dbReference>
<keyword evidence="17" id="KW-1185">Reference proteome</keyword>
<keyword evidence="4" id="KW-0272">Extracellular matrix</keyword>
<dbReference type="CDD" id="cd00054">
    <property type="entry name" value="EGF_CA"/>
    <property type="match status" value="2"/>
</dbReference>
<evidence type="ECO:0008006" key="18">
    <source>
        <dbReference type="Google" id="ProtNLM"/>
    </source>
</evidence>
<dbReference type="Gene3D" id="3.90.215.10">
    <property type="entry name" value="Gamma Fibrinogen, chain A, domain 1"/>
    <property type="match status" value="1"/>
</dbReference>
<evidence type="ECO:0000256" key="9">
    <source>
        <dbReference type="ARBA" id="ARBA00023180"/>
    </source>
</evidence>
<feature type="region of interest" description="Disordered" evidence="11">
    <location>
        <begin position="758"/>
        <end position="777"/>
    </location>
</feature>
<dbReference type="NCBIfam" id="NF040941">
    <property type="entry name" value="GGGWT_bact"/>
    <property type="match status" value="1"/>
</dbReference>
<feature type="domain" description="Fibronectin type-III" evidence="14">
    <location>
        <begin position="1692"/>
        <end position="1780"/>
    </location>
</feature>
<dbReference type="InterPro" id="IPR013783">
    <property type="entry name" value="Ig-like_fold"/>
</dbReference>
<keyword evidence="7" id="KW-0677">Repeat</keyword>
<evidence type="ECO:0000256" key="8">
    <source>
        <dbReference type="ARBA" id="ARBA00023157"/>
    </source>
</evidence>
<dbReference type="SMART" id="SM00060">
    <property type="entry name" value="FN3"/>
    <property type="match status" value="13"/>
</dbReference>
<feature type="disulfide bond" evidence="10">
    <location>
        <begin position="462"/>
        <end position="471"/>
    </location>
</feature>
<feature type="signal peptide" evidence="12">
    <location>
        <begin position="1"/>
        <end position="21"/>
    </location>
</feature>
<feature type="domain" description="Fibrinogen C-terminal" evidence="15">
    <location>
        <begin position="1778"/>
        <end position="1993"/>
    </location>
</feature>
<accession>A0A7N6ATT2</accession>
<dbReference type="InterPro" id="IPR003961">
    <property type="entry name" value="FN3_dom"/>
</dbReference>
<dbReference type="GeneTree" id="ENSGT00940000155188"/>
<evidence type="ECO:0000259" key="14">
    <source>
        <dbReference type="PROSITE" id="PS50853"/>
    </source>
</evidence>
<feature type="domain" description="Fibronectin type-III" evidence="14">
    <location>
        <begin position="635"/>
        <end position="722"/>
    </location>
</feature>
<dbReference type="Pfam" id="PF25024">
    <property type="entry name" value="EGF_TEN"/>
    <property type="match status" value="1"/>
</dbReference>
<keyword evidence="5 10" id="KW-0245">EGF-like domain</keyword>
<dbReference type="InterPro" id="IPR002181">
    <property type="entry name" value="Fibrinogen_a/b/g_C_dom"/>
</dbReference>
<reference evidence="16" key="2">
    <citation type="submission" date="2025-08" db="UniProtKB">
        <authorList>
            <consortium name="Ensembl"/>
        </authorList>
    </citation>
    <scope>IDENTIFICATION</scope>
</reference>
<dbReference type="Ensembl" id="ENSATET00000047251.2">
    <property type="protein sequence ID" value="ENSATEP00000051106.1"/>
    <property type="gene ID" value="ENSATEG00000009026.3"/>
</dbReference>
<dbReference type="CDD" id="cd00063">
    <property type="entry name" value="FN3"/>
    <property type="match status" value="12"/>
</dbReference>
<keyword evidence="8 10" id="KW-1015">Disulfide bond</keyword>
<evidence type="ECO:0000256" key="1">
    <source>
        <dbReference type="ARBA" id="ARBA00004498"/>
    </source>
</evidence>
<feature type="domain" description="Fibronectin type-III" evidence="14">
    <location>
        <begin position="905"/>
        <end position="993"/>
    </location>
</feature>
<dbReference type="FunFam" id="2.10.25.10:FF:000001">
    <property type="entry name" value="Tenascin C"/>
    <property type="match status" value="7"/>
</dbReference>
<feature type="domain" description="Fibronectin type-III" evidence="14">
    <location>
        <begin position="1605"/>
        <end position="1691"/>
    </location>
</feature>